<dbReference type="CDD" id="cd06291">
    <property type="entry name" value="PBP1_Qymf-like"/>
    <property type="match status" value="1"/>
</dbReference>
<dbReference type="Gene3D" id="3.40.50.2300">
    <property type="match status" value="2"/>
</dbReference>
<keyword evidence="1" id="KW-0678">Repressor</keyword>
<organism evidence="7 8">
    <name type="scientific">Streptococcus loxodontisalivarius</name>
    <dbReference type="NCBI Taxonomy" id="1349415"/>
    <lineage>
        <taxon>Bacteria</taxon>
        <taxon>Bacillati</taxon>
        <taxon>Bacillota</taxon>
        <taxon>Bacilli</taxon>
        <taxon>Lactobacillales</taxon>
        <taxon>Streptococcaceae</taxon>
        <taxon>Streptococcus</taxon>
    </lineage>
</organism>
<proteinExistence type="predicted"/>
<dbReference type="CDD" id="cd01392">
    <property type="entry name" value="HTH_LacI"/>
    <property type="match status" value="1"/>
</dbReference>
<dbReference type="Pfam" id="PF00356">
    <property type="entry name" value="LacI"/>
    <property type="match status" value="1"/>
</dbReference>
<dbReference type="SMART" id="SM00354">
    <property type="entry name" value="HTH_LACI"/>
    <property type="match status" value="1"/>
</dbReference>
<evidence type="ECO:0000256" key="1">
    <source>
        <dbReference type="ARBA" id="ARBA00022491"/>
    </source>
</evidence>
<keyword evidence="4" id="KW-0804">Transcription</keyword>
<dbReference type="InterPro" id="IPR028082">
    <property type="entry name" value="Peripla_BP_I"/>
</dbReference>
<keyword evidence="2" id="KW-0805">Transcription regulation</keyword>
<dbReference type="PANTHER" id="PTHR30146">
    <property type="entry name" value="LACI-RELATED TRANSCRIPTIONAL REPRESSOR"/>
    <property type="match status" value="1"/>
</dbReference>
<evidence type="ECO:0000256" key="2">
    <source>
        <dbReference type="ARBA" id="ARBA00023015"/>
    </source>
</evidence>
<dbReference type="PROSITE" id="PS50943">
    <property type="entry name" value="HTH_CROC1"/>
    <property type="match status" value="1"/>
</dbReference>
<dbReference type="InterPro" id="IPR001387">
    <property type="entry name" value="Cro/C1-type_HTH"/>
</dbReference>
<keyword evidence="3" id="KW-0238">DNA-binding</keyword>
<evidence type="ECO:0000256" key="3">
    <source>
        <dbReference type="ARBA" id="ARBA00023125"/>
    </source>
</evidence>
<dbReference type="SUPFAM" id="SSF53822">
    <property type="entry name" value="Periplasmic binding protein-like I"/>
    <property type="match status" value="1"/>
</dbReference>
<dbReference type="EMBL" id="JAFBEH010000005">
    <property type="protein sequence ID" value="MBM7642101.1"/>
    <property type="molecule type" value="Genomic_DNA"/>
</dbReference>
<dbReference type="Pfam" id="PF13377">
    <property type="entry name" value="Peripla_BP_3"/>
    <property type="match status" value="1"/>
</dbReference>
<keyword evidence="8" id="KW-1185">Reference proteome</keyword>
<dbReference type="InterPro" id="IPR000843">
    <property type="entry name" value="HTH_LacI"/>
</dbReference>
<dbReference type="Gene3D" id="1.10.260.40">
    <property type="entry name" value="lambda repressor-like DNA-binding domains"/>
    <property type="match status" value="1"/>
</dbReference>
<dbReference type="InterPro" id="IPR046335">
    <property type="entry name" value="LacI/GalR-like_sensor"/>
</dbReference>
<feature type="domain" description="HTH lacI-type" evidence="5">
    <location>
        <begin position="3"/>
        <end position="57"/>
    </location>
</feature>
<accession>A0ABS2PQB7</accession>
<name>A0ABS2PQB7_9STRE</name>
<dbReference type="InterPro" id="IPR010982">
    <property type="entry name" value="Lambda_DNA-bd_dom_sf"/>
</dbReference>
<evidence type="ECO:0000259" key="6">
    <source>
        <dbReference type="PROSITE" id="PS50943"/>
    </source>
</evidence>
<feature type="domain" description="HTH cro/C1-type" evidence="6">
    <location>
        <begin position="5"/>
        <end position="51"/>
    </location>
</feature>
<evidence type="ECO:0000313" key="8">
    <source>
        <dbReference type="Proteomes" id="UP000697472"/>
    </source>
</evidence>
<evidence type="ECO:0000256" key="4">
    <source>
        <dbReference type="ARBA" id="ARBA00023163"/>
    </source>
</evidence>
<comment type="caution">
    <text evidence="7">The sequence shown here is derived from an EMBL/GenBank/DDBJ whole genome shotgun (WGS) entry which is preliminary data.</text>
</comment>
<gene>
    <name evidence="7" type="ORF">JOC28_000393</name>
</gene>
<dbReference type="SUPFAM" id="SSF47413">
    <property type="entry name" value="lambda repressor-like DNA-binding domains"/>
    <property type="match status" value="1"/>
</dbReference>
<dbReference type="PRINTS" id="PR00036">
    <property type="entry name" value="HTHLACI"/>
</dbReference>
<protein>
    <submittedName>
        <fullName evidence="7">LacI family sucrose operon transcriptional repressor</fullName>
    </submittedName>
</protein>
<reference evidence="7 8" key="1">
    <citation type="submission" date="2021-01" db="EMBL/GenBank/DDBJ databases">
        <title>Genomic Encyclopedia of Type Strains, Phase IV (KMG-IV): sequencing the most valuable type-strain genomes for metagenomic binning, comparative biology and taxonomic classification.</title>
        <authorList>
            <person name="Goeker M."/>
        </authorList>
    </citation>
    <scope>NUCLEOTIDE SEQUENCE [LARGE SCALE GENOMIC DNA]</scope>
    <source>
        <strain evidence="7 8">DSM 27382</strain>
    </source>
</reference>
<dbReference type="PROSITE" id="PS00356">
    <property type="entry name" value="HTH_LACI_1"/>
    <property type="match status" value="1"/>
</dbReference>
<evidence type="ECO:0000313" key="7">
    <source>
        <dbReference type="EMBL" id="MBM7642101.1"/>
    </source>
</evidence>
<dbReference type="PANTHER" id="PTHR30146:SF95">
    <property type="entry name" value="RIBOSE OPERON REPRESSOR"/>
    <property type="match status" value="1"/>
</dbReference>
<dbReference type="PROSITE" id="PS50932">
    <property type="entry name" value="HTH_LACI_2"/>
    <property type="match status" value="1"/>
</dbReference>
<sequence>MVAKLTDVAELAGVSPTTVSRVINKKGYLSEKTIKKVEKAMKALNYKPNNLARSLQGKSAQLIGLIFPNISNIFYAELIEHLEIELFKHGYKAIICNSQHDPIKEKEYLEMLSANQVDGIISSSHNLGIDVYEQVEAPIVAFDRNLAPTVPIVSSDNFEGGKMAARTLEKAGCQNIIMITGNDNSESPTGLRRLGFNFHLKGASVHQVPNSLSNMRREMEIKSIIATQKPDGIFVSDDLTAIMTIKIAQQMGCQIPNDLKIIGYDGTRFVEDFYPQLTTIKQPIAEIACLLVDTLLKRINHEKTSKDYILPVSIILGDSI</sequence>
<dbReference type="Proteomes" id="UP000697472">
    <property type="component" value="Unassembled WGS sequence"/>
</dbReference>
<evidence type="ECO:0000259" key="5">
    <source>
        <dbReference type="PROSITE" id="PS50932"/>
    </source>
</evidence>
<dbReference type="RefSeq" id="WP_205008958.1">
    <property type="nucleotide sequence ID" value="NZ_JAFBEH010000005.1"/>
</dbReference>